<dbReference type="Gene3D" id="3.30.300.30">
    <property type="match status" value="2"/>
</dbReference>
<dbReference type="Gene3D" id="3.30.559.10">
    <property type="entry name" value="Chloramphenicol acetyltransferase-like domain"/>
    <property type="match status" value="2"/>
</dbReference>
<dbReference type="FunFam" id="1.10.1200.10:FF:000016">
    <property type="entry name" value="Non-ribosomal peptide synthase"/>
    <property type="match status" value="1"/>
</dbReference>
<proteinExistence type="inferred from homology"/>
<dbReference type="CDD" id="cd17643">
    <property type="entry name" value="A_NRPS_Cytc1-like"/>
    <property type="match status" value="1"/>
</dbReference>
<evidence type="ECO:0000259" key="7">
    <source>
        <dbReference type="PROSITE" id="PS50075"/>
    </source>
</evidence>
<dbReference type="InterPro" id="IPR025110">
    <property type="entry name" value="AMP-bd_C"/>
</dbReference>
<dbReference type="SUPFAM" id="SSF52777">
    <property type="entry name" value="CoA-dependent acyltransferases"/>
    <property type="match status" value="4"/>
</dbReference>
<dbReference type="PROSITE" id="PS50075">
    <property type="entry name" value="CARRIER"/>
    <property type="match status" value="2"/>
</dbReference>
<evidence type="ECO:0000256" key="2">
    <source>
        <dbReference type="ARBA" id="ARBA00006432"/>
    </source>
</evidence>
<dbReference type="InterPro" id="IPR045851">
    <property type="entry name" value="AMP-bd_C_sf"/>
</dbReference>
<dbReference type="CDD" id="cd17652">
    <property type="entry name" value="A_NRPS_CmdD_like"/>
    <property type="match status" value="1"/>
</dbReference>
<dbReference type="FunFam" id="1.10.1200.10:FF:000005">
    <property type="entry name" value="Nonribosomal peptide synthetase 1"/>
    <property type="match status" value="1"/>
</dbReference>
<dbReference type="GO" id="GO:0017000">
    <property type="term" value="P:antibiotic biosynthetic process"/>
    <property type="evidence" value="ECO:0007669"/>
    <property type="project" value="UniProtKB-KW"/>
</dbReference>
<dbReference type="GO" id="GO:0003824">
    <property type="term" value="F:catalytic activity"/>
    <property type="evidence" value="ECO:0007669"/>
    <property type="project" value="InterPro"/>
</dbReference>
<dbReference type="EMBL" id="KR063271">
    <property type="protein sequence ID" value="ALF39563.1"/>
    <property type="molecule type" value="Genomic_DNA"/>
</dbReference>
<dbReference type="FunFam" id="3.40.50.980:FF:000001">
    <property type="entry name" value="Non-ribosomal peptide synthetase"/>
    <property type="match status" value="2"/>
</dbReference>
<dbReference type="Gene3D" id="3.40.50.12780">
    <property type="entry name" value="N-terminal domain of ligase-like"/>
    <property type="match status" value="1"/>
</dbReference>
<dbReference type="InterPro" id="IPR020806">
    <property type="entry name" value="PKS_PP-bd"/>
</dbReference>
<dbReference type="CDD" id="cd19540">
    <property type="entry name" value="LCL_NRPS-like"/>
    <property type="match status" value="1"/>
</dbReference>
<dbReference type="GO" id="GO:0008610">
    <property type="term" value="P:lipid biosynthetic process"/>
    <property type="evidence" value="ECO:0007669"/>
    <property type="project" value="UniProtKB-ARBA"/>
</dbReference>
<dbReference type="NCBIfam" id="NF003417">
    <property type="entry name" value="PRK04813.1"/>
    <property type="match status" value="3"/>
</dbReference>
<dbReference type="PANTHER" id="PTHR45527">
    <property type="entry name" value="NONRIBOSOMAL PEPTIDE SYNTHETASE"/>
    <property type="match status" value="1"/>
</dbReference>
<dbReference type="PANTHER" id="PTHR45527:SF1">
    <property type="entry name" value="FATTY ACID SYNTHASE"/>
    <property type="match status" value="1"/>
</dbReference>
<dbReference type="FunFam" id="3.40.50.980:FF:000002">
    <property type="entry name" value="Enterobactin synthetase component F"/>
    <property type="match status" value="1"/>
</dbReference>
<dbReference type="NCBIfam" id="TIGR01720">
    <property type="entry name" value="NRPS-para261"/>
    <property type="match status" value="1"/>
</dbReference>
<dbReference type="SUPFAM" id="SSF47336">
    <property type="entry name" value="ACP-like"/>
    <property type="match status" value="2"/>
</dbReference>
<dbReference type="Gene3D" id="3.30.559.30">
    <property type="entry name" value="Nonribosomal peptide synthetase, condensation domain"/>
    <property type="match status" value="2"/>
</dbReference>
<dbReference type="InterPro" id="IPR036736">
    <property type="entry name" value="ACP-like_sf"/>
</dbReference>
<dbReference type="Gene3D" id="1.10.1200.10">
    <property type="entry name" value="ACP-like"/>
    <property type="match status" value="2"/>
</dbReference>
<dbReference type="InterPro" id="IPR042099">
    <property type="entry name" value="ANL_N_sf"/>
</dbReference>
<evidence type="ECO:0000256" key="3">
    <source>
        <dbReference type="ARBA" id="ARBA00022450"/>
    </source>
</evidence>
<dbReference type="FunFam" id="3.30.300.30:FF:000010">
    <property type="entry name" value="Enterobactin synthetase component F"/>
    <property type="match status" value="2"/>
</dbReference>
<dbReference type="Pfam" id="PF00668">
    <property type="entry name" value="Condensation"/>
    <property type="match status" value="2"/>
</dbReference>
<keyword evidence="5" id="KW-0677">Repeat</keyword>
<comment type="cofactor">
    <cofactor evidence="1">
        <name>pantetheine 4'-phosphate</name>
        <dbReference type="ChEBI" id="CHEBI:47942"/>
    </cofactor>
</comment>
<name>A0A0N9E6X5_9ACTN</name>
<feature type="domain" description="Carrier" evidence="7">
    <location>
        <begin position="545"/>
        <end position="620"/>
    </location>
</feature>
<dbReference type="GO" id="GO:0044550">
    <property type="term" value="P:secondary metabolite biosynthetic process"/>
    <property type="evidence" value="ECO:0007669"/>
    <property type="project" value="UniProtKB-ARBA"/>
</dbReference>
<dbReference type="GO" id="GO:0031177">
    <property type="term" value="F:phosphopantetheine binding"/>
    <property type="evidence" value="ECO:0007669"/>
    <property type="project" value="InterPro"/>
</dbReference>
<comment type="similarity">
    <text evidence="2">Belongs to the ATP-dependent AMP-binding enzyme family.</text>
</comment>
<dbReference type="PROSITE" id="PS00012">
    <property type="entry name" value="PHOSPHOPANTETHEINE"/>
    <property type="match status" value="2"/>
</dbReference>
<keyword evidence="4" id="KW-0597">Phosphoprotein</keyword>
<dbReference type="SMART" id="SM00823">
    <property type="entry name" value="PKS_PP"/>
    <property type="match status" value="2"/>
</dbReference>
<keyword evidence="6" id="KW-0045">Antibiotic biosynthesis</keyword>
<evidence type="ECO:0000256" key="1">
    <source>
        <dbReference type="ARBA" id="ARBA00001957"/>
    </source>
</evidence>
<dbReference type="GO" id="GO:0005737">
    <property type="term" value="C:cytoplasm"/>
    <property type="evidence" value="ECO:0007669"/>
    <property type="project" value="TreeGrafter"/>
</dbReference>
<evidence type="ECO:0000256" key="6">
    <source>
        <dbReference type="ARBA" id="ARBA00023194"/>
    </source>
</evidence>
<dbReference type="InterPro" id="IPR000873">
    <property type="entry name" value="AMP-dep_synth/lig_dom"/>
</dbReference>
<dbReference type="Gene3D" id="3.40.50.980">
    <property type="match status" value="2"/>
</dbReference>
<dbReference type="SUPFAM" id="SSF56801">
    <property type="entry name" value="Acetyl-CoA synthetase-like"/>
    <property type="match status" value="2"/>
</dbReference>
<keyword evidence="3" id="KW-0596">Phosphopantetheine</keyword>
<dbReference type="Pfam" id="PF13193">
    <property type="entry name" value="AMP-binding_C"/>
    <property type="match status" value="2"/>
</dbReference>
<protein>
    <submittedName>
        <fullName evidence="8">Has17</fullName>
    </submittedName>
</protein>
<evidence type="ECO:0000256" key="4">
    <source>
        <dbReference type="ARBA" id="ARBA00022553"/>
    </source>
</evidence>
<feature type="domain" description="Carrier" evidence="7">
    <location>
        <begin position="1603"/>
        <end position="1677"/>
    </location>
</feature>
<dbReference type="FunFam" id="3.40.50.12780:FF:000012">
    <property type="entry name" value="Non-ribosomal peptide synthetase"/>
    <property type="match status" value="2"/>
</dbReference>
<organism evidence="8">
    <name type="scientific">Streptomyces sp. LZ35</name>
    <dbReference type="NCBI Taxonomy" id="1245024"/>
    <lineage>
        <taxon>Bacteria</taxon>
        <taxon>Bacillati</taxon>
        <taxon>Actinomycetota</taxon>
        <taxon>Actinomycetes</taxon>
        <taxon>Kitasatosporales</taxon>
        <taxon>Streptomycetaceae</taxon>
        <taxon>Streptomyces</taxon>
    </lineage>
</organism>
<dbReference type="GO" id="GO:0072330">
    <property type="term" value="P:monocarboxylic acid biosynthetic process"/>
    <property type="evidence" value="ECO:0007669"/>
    <property type="project" value="UniProtKB-ARBA"/>
</dbReference>
<dbReference type="InterPro" id="IPR020845">
    <property type="entry name" value="AMP-binding_CS"/>
</dbReference>
<accession>A0A0N9E6X5</accession>
<dbReference type="NCBIfam" id="TIGR01733">
    <property type="entry name" value="AA-adenyl-dom"/>
    <property type="match status" value="2"/>
</dbReference>
<dbReference type="Pfam" id="PF00550">
    <property type="entry name" value="PP-binding"/>
    <property type="match status" value="2"/>
</dbReference>
<dbReference type="PROSITE" id="PS00455">
    <property type="entry name" value="AMP_BINDING"/>
    <property type="match status" value="2"/>
</dbReference>
<dbReference type="InterPro" id="IPR006162">
    <property type="entry name" value="Ppantetheine_attach_site"/>
</dbReference>
<dbReference type="InterPro" id="IPR009081">
    <property type="entry name" value="PP-bd_ACP"/>
</dbReference>
<evidence type="ECO:0000313" key="8">
    <source>
        <dbReference type="EMBL" id="ALF39563.1"/>
    </source>
</evidence>
<dbReference type="Gene3D" id="2.30.38.10">
    <property type="entry name" value="Luciferase, Domain 3"/>
    <property type="match status" value="1"/>
</dbReference>
<dbReference type="InterPro" id="IPR023213">
    <property type="entry name" value="CAT-like_dom_sf"/>
</dbReference>
<evidence type="ECO:0000256" key="5">
    <source>
        <dbReference type="ARBA" id="ARBA00022737"/>
    </source>
</evidence>
<reference evidence="8" key="1">
    <citation type="submission" date="2015-04" db="EMBL/GenBank/DDBJ databases">
        <title>Haoxinamides A and B, Lipothreonines Bearing Novel ortho-alkyl Cinnamoyl Moiety from Streptomyces sp.</title>
        <authorList>
            <person name="Wang H."/>
            <person name="Qian Z."/>
            <person name="Shen Y."/>
        </authorList>
    </citation>
    <scope>NUCLEOTIDE SEQUENCE</scope>
    <source>
        <strain evidence="8">LZ35</strain>
    </source>
</reference>
<gene>
    <name evidence="8" type="primary">has17</name>
</gene>
<dbReference type="InterPro" id="IPR001242">
    <property type="entry name" value="Condensation_dom"/>
</dbReference>
<dbReference type="InterPro" id="IPR010060">
    <property type="entry name" value="NRPS_synth"/>
</dbReference>
<dbReference type="Pfam" id="PF00501">
    <property type="entry name" value="AMP-binding"/>
    <property type="match status" value="2"/>
</dbReference>
<dbReference type="GO" id="GO:0043041">
    <property type="term" value="P:amino acid activation for nonribosomal peptide biosynthetic process"/>
    <property type="evidence" value="ECO:0007669"/>
    <property type="project" value="TreeGrafter"/>
</dbReference>
<dbReference type="InterPro" id="IPR010071">
    <property type="entry name" value="AA_adenyl_dom"/>
</dbReference>
<dbReference type="FunFam" id="3.30.559.10:FF:000012">
    <property type="entry name" value="Non-ribosomal peptide synthetase"/>
    <property type="match status" value="1"/>
</dbReference>
<dbReference type="FunFam" id="2.30.38.10:FF:000001">
    <property type="entry name" value="Non-ribosomal peptide synthetase PvdI"/>
    <property type="match status" value="2"/>
</dbReference>
<sequence>MNSVRRSSNPPLVTLFSRGSAMSDRVQTATLPELFEAQAGVSAESVAVVCGEESLSYGELNARANRLARLLVARGVGVEDRVGLVLPRSVDLVVGVLAVLKAGAVYVPVDPGYPADRVAYVWEDAGPSLVVTGAGAGVEAPAGVPLVVLDDAEVMAELAGFDGADVGVRVSSEAAAYVIYTSGSTGRPKGVVVSHGNVVRLFEATDGWFGFGADDVWTLFHSFAFDFSVWELWGALLRGGRLVVVPFEVSRSPGEFLRLLVDEGVTVLNQTPSAFYQLMQADREAPGMGGRLALRWVVFGGEALDVWRLTEWFDRHGDSDPVLVNMYGITETTVHVSYAALDSRIAKSGAGSVIGVGIPDLRVYVLDGGLRPVPAGVAGEMYVGGAGVARGYWNRAGLTAGRFVADPFGPAGARMYRSGDVARWTDGGVLEFVGRADDQVKVRGFRIELGEVESVLGECAGVGQAVVVVREDRPGDRRLVAYVVPDAGADVEAGGLRGHVAGMLPEHMVPSAFVVLERLPLTVNGKLDREALPVPEAPVSAGGRAPRTPREEILCGLFAEILDAPRVGVDDNFFDLGGHSLLATRLVSRIRAELGAELTVGELFEAATPAGVAEALSSAAVARDGVRRYERPSVLPLSHAQQRLWFLDRLEGGGATYNLAFEITLSGELDRVALRAALGDVVGRHESLRTVFVEVDGVPRQVVRSSVEVPFAESVVSREGLGEALSAAVARPFDLADDVLLRAELFSVAETEHVLLLTMHHIVADGWSLIPLSTDLTTAYRARAAGEAPRWPELPVQYADFALWQREVLGVEGVEGSVFDRQVGFWRERLAGLPEELALPVDRARPAVLSGRGGVVEFGLSAQLHRGLVRLARESRASVFMVVQAALAGLLSRLGAGQDIAVGTATAGRTDVALDDLVGFFVNTLVLRTDVSGDPSFRELVDRVRESDLSAFAHQDVPFERLVEVVNPQRSAARHPLFQVMLALQNNPDPELDLPGVDSRIRQLRTSTAKFDLTLDLVERHEGQDTPAGIEGVVEYSVDLFDRGTVEALVGRFVRLLEAVVADPEVRLGRVEILSGRERSRLLEEWNGPVLEVPVRSLSALVEAQVVRTPDAVALVEGEVSLSYRELNGRANRLARLLVGMGVGPERIVALALPRSVSQVVALLAVVKAGGAYLPVDPDYPAERISYMLGDANPALLLTDQATAAGLPDTPDLARLVLDAEEPRARVDALAGTDLGDGERLVALSVDHPAYVIYTSGSTGRPKGVVVTHRGLASFCGTEAERFFVTPDSRVLQFASPSFDAAVLEVCMALPHGAALVVPPPGPLVGEMLTDVLAGQRITHALIPPAALAGVAPAGLTDFRTLIVGGEACPAELVERWSSGRRMVNAYGPTESTVAATTSGPLAPGAGAPPIGSPVWNTSALVLDERLRLAPVGVVGELYIAGVGLARGYLGRPGLSAERFVAHPYGPPGARMYRTGDLVRWRADGELEYVGRADDQVKLRGFRIELGEIETVLAGHPEVERAVVVVREDRPGHRQLVGYIVPEPGAARPDQQILRKHVAAALPEYMVPSAIVALGHLPLTPNGKLDQKALPAPDRTAAAPGRAPTTAREETLCRLFAEVLGAGEVGVDESFFDLGGDSIVSIQLVSGARKAGLVITPRDVFRHRTVEALAAVAREAGATSRPAAGDSGVGPVRETPIITWQRERGGPLDRFSQTMLLRVPADLGLTRLQDALQTVLDHHDVLRMRLVRQAPDAPWAMEVPGPGAVPAAPRVTRVEVAGLDGDALSERVTAESAHALDRLAPATGGMVEAVWFDAGPDRPGRLLLALHHLVVDGVSWRILVPDLTAAWQAAAAGRTAQLEPVGTSFRTWAERLAEEAHSPGRTAELELWERMTAAPERTLGRRPLDPVRDTAGSARSLTLTMDPERTTAVLAEVPAALNASVNEVMLTALALAVTGRRRKREGGDHTAVLIDLEGHGREEFAPDIDLSRTVGWFTSLYPVRLDPGRTDQERAPATAALKRVKEQLRALPDNGLGYGLLRHLNPHTAEALRRRPVPQISFNYLGRFAAPSDSGGADAEWTADPLTDVLGAGADPALPLAHCLEINVLTQDGVDGPRLAATWSWPDGVLSEPEVRDLAEDWFTALDALSDRPDRSLSSGWTPSDLPLVSLSQAEIDLLESEWRNS</sequence>